<evidence type="ECO:0000313" key="4">
    <source>
        <dbReference type="Proteomes" id="UP001438707"/>
    </source>
</evidence>
<dbReference type="AlphaFoldDB" id="A0AAW1QGX6"/>
<keyword evidence="2" id="KW-0472">Membrane</keyword>
<gene>
    <name evidence="3" type="ORF">WJX74_001755</name>
</gene>
<proteinExistence type="predicted"/>
<reference evidence="3 4" key="1">
    <citation type="journal article" date="2024" name="Nat. Commun.">
        <title>Phylogenomics reveals the evolutionary origins of lichenization in chlorophyte algae.</title>
        <authorList>
            <person name="Puginier C."/>
            <person name="Libourel C."/>
            <person name="Otte J."/>
            <person name="Skaloud P."/>
            <person name="Haon M."/>
            <person name="Grisel S."/>
            <person name="Petersen M."/>
            <person name="Berrin J.G."/>
            <person name="Delaux P.M."/>
            <person name="Dal Grande F."/>
            <person name="Keller J."/>
        </authorList>
    </citation>
    <scope>NUCLEOTIDE SEQUENCE [LARGE SCALE GENOMIC DNA]</scope>
    <source>
        <strain evidence="3 4">SAG 2145</strain>
    </source>
</reference>
<feature type="transmembrane region" description="Helical" evidence="2">
    <location>
        <begin position="254"/>
        <end position="274"/>
    </location>
</feature>
<name>A0AAW1QGX6_9CHLO</name>
<feature type="region of interest" description="Disordered" evidence="1">
    <location>
        <begin position="196"/>
        <end position="220"/>
    </location>
</feature>
<evidence type="ECO:0000256" key="1">
    <source>
        <dbReference type="SAM" id="MobiDB-lite"/>
    </source>
</evidence>
<protein>
    <submittedName>
        <fullName evidence="3">Uncharacterized protein</fullName>
    </submittedName>
</protein>
<comment type="caution">
    <text evidence="3">The sequence shown here is derived from an EMBL/GenBank/DDBJ whole genome shotgun (WGS) entry which is preliminary data.</text>
</comment>
<keyword evidence="2" id="KW-0812">Transmembrane</keyword>
<keyword evidence="2" id="KW-1133">Transmembrane helix</keyword>
<organism evidence="3 4">
    <name type="scientific">Apatococcus lobatus</name>
    <dbReference type="NCBI Taxonomy" id="904363"/>
    <lineage>
        <taxon>Eukaryota</taxon>
        <taxon>Viridiplantae</taxon>
        <taxon>Chlorophyta</taxon>
        <taxon>core chlorophytes</taxon>
        <taxon>Trebouxiophyceae</taxon>
        <taxon>Chlorellales</taxon>
        <taxon>Chlorellaceae</taxon>
        <taxon>Apatococcus</taxon>
    </lineage>
</organism>
<feature type="compositionally biased region" description="Low complexity" evidence="1">
    <location>
        <begin position="210"/>
        <end position="220"/>
    </location>
</feature>
<accession>A0AAW1QGX6</accession>
<evidence type="ECO:0000256" key="2">
    <source>
        <dbReference type="SAM" id="Phobius"/>
    </source>
</evidence>
<dbReference type="Proteomes" id="UP001438707">
    <property type="component" value="Unassembled WGS sequence"/>
</dbReference>
<dbReference type="EMBL" id="JALJOS010000045">
    <property type="protein sequence ID" value="KAK9820664.1"/>
    <property type="molecule type" value="Genomic_DNA"/>
</dbReference>
<sequence>MSQTLQQPQASPKGFRLSFHRQLIAPIDVTEFPFHYAAVTGNHKLALFLYAKGLSHEGKLFSLACFSAEGLTGDTPWRHPLQVSPSQAALLAGDTTAAHILSLIEKDVPLHWTQANHCKFPAEFRQQVAAMVSAIACHPTILRLPALVRQQIINEVAISSSRKDVWQIEDPQVWDDQWSEFLGLDLYEHGLKLLPSQQEESSQEEEEEQQGGQQDQQQQQQQQQPEYLPLCYQLRLNAQPRRRPSFLKACIQHAAVMGVSWIMLEATVLAVHLARQQMTKKK</sequence>
<keyword evidence="4" id="KW-1185">Reference proteome</keyword>
<evidence type="ECO:0000313" key="3">
    <source>
        <dbReference type="EMBL" id="KAK9820664.1"/>
    </source>
</evidence>